<dbReference type="InterPro" id="IPR001789">
    <property type="entry name" value="Sig_transdc_resp-reg_receiver"/>
</dbReference>
<dbReference type="PROSITE" id="PS50110">
    <property type="entry name" value="RESPONSE_REGULATORY"/>
    <property type="match status" value="1"/>
</dbReference>
<evidence type="ECO:0000259" key="5">
    <source>
        <dbReference type="PROSITE" id="PS50930"/>
    </source>
</evidence>
<feature type="domain" description="HTH LytTR-type" evidence="5">
    <location>
        <begin position="134"/>
        <end position="235"/>
    </location>
</feature>
<dbReference type="Gene3D" id="3.40.50.2300">
    <property type="match status" value="1"/>
</dbReference>
<dbReference type="AlphaFoldDB" id="S0FI33"/>
<comment type="caution">
    <text evidence="6">The sequence shown here is derived from an EMBL/GenBank/DDBJ whole genome shotgun (WGS) entry which is preliminary data.</text>
</comment>
<protein>
    <recommendedName>
        <fullName evidence="1">Stage 0 sporulation protein A homolog</fullName>
    </recommendedName>
</protein>
<feature type="domain" description="Response regulatory" evidence="4">
    <location>
        <begin position="3"/>
        <end position="123"/>
    </location>
</feature>
<dbReference type="GO" id="GO:0003677">
    <property type="term" value="F:DNA binding"/>
    <property type="evidence" value="ECO:0007669"/>
    <property type="project" value="InterPro"/>
</dbReference>
<dbReference type="InterPro" id="IPR046947">
    <property type="entry name" value="LytR-like"/>
</dbReference>
<feature type="modified residue" description="4-aspartylphosphate" evidence="3">
    <location>
        <position position="59"/>
    </location>
</feature>
<dbReference type="SUPFAM" id="SSF52172">
    <property type="entry name" value="CheY-like"/>
    <property type="match status" value="1"/>
</dbReference>
<reference evidence="6 7" key="1">
    <citation type="journal article" date="2013" name="Genome Announc.">
        <title>Draft Genome Sequence of the Cellulolytic, Mesophilic, Anaerobic Bacterium Clostridium termitidis Strain CT1112 (DSM 5398).</title>
        <authorList>
            <person name="Lal S."/>
            <person name="Ramachandran U."/>
            <person name="Zhang X."/>
            <person name="Munir R."/>
            <person name="Sparling R."/>
            <person name="Levin D.B."/>
        </authorList>
    </citation>
    <scope>NUCLEOTIDE SEQUENCE [LARGE SCALE GENOMIC DNA]</scope>
    <source>
        <strain evidence="6 7">CT1112</strain>
    </source>
</reference>
<dbReference type="SMART" id="SM00448">
    <property type="entry name" value="REC"/>
    <property type="match status" value="1"/>
</dbReference>
<proteinExistence type="predicted"/>
<evidence type="ECO:0000256" key="3">
    <source>
        <dbReference type="PROSITE-ProRule" id="PRU00169"/>
    </source>
</evidence>
<dbReference type="Pfam" id="PF04397">
    <property type="entry name" value="LytTR"/>
    <property type="match status" value="1"/>
</dbReference>
<dbReference type="EMBL" id="AORV01000036">
    <property type="protein sequence ID" value="EMS71525.1"/>
    <property type="molecule type" value="Genomic_DNA"/>
</dbReference>
<evidence type="ECO:0000256" key="1">
    <source>
        <dbReference type="ARBA" id="ARBA00018672"/>
    </source>
</evidence>
<dbReference type="InterPro" id="IPR007492">
    <property type="entry name" value="LytTR_DNA-bd_dom"/>
</dbReference>
<sequence length="236" mass="27797">MINIAVLDDENELLAEYQRQIPYLLKKNKIDGELIIATDSPDEFLEKVKSRNINICILDINLRTNTNGMHIAKQIRENDYPCEIIFMTGFLEYTLKAFDVQAFNYIQKPGWDELEKTLVKYKEQNVLRRAKKTVSIKCGPEVYFINCDNIFCIEHVGTKTTVYTNFSEYQTYEGLEELVKRIEDDRFTRIHRSAFINTEFIEKIDFKNKEVSLINGSTYKIGPKFYDEIKSIIDRR</sequence>
<dbReference type="PANTHER" id="PTHR37299:SF1">
    <property type="entry name" value="STAGE 0 SPORULATION PROTEIN A HOMOLOG"/>
    <property type="match status" value="1"/>
</dbReference>
<dbReference type="RefSeq" id="WP_004626296.1">
    <property type="nucleotide sequence ID" value="NZ_AORV01000036.1"/>
</dbReference>
<comment type="function">
    <text evidence="2">May play the central regulatory role in sporulation. It may be an element of the effector pathway responsible for the activation of sporulation genes in response to nutritional stress. Spo0A may act in concert with spo0H (a sigma factor) to control the expression of some genes that are critical to the sporulation process.</text>
</comment>
<dbReference type="Pfam" id="PF00072">
    <property type="entry name" value="Response_reg"/>
    <property type="match status" value="1"/>
</dbReference>
<gene>
    <name evidence="6" type="ORF">CTER_2603</name>
</gene>
<organism evidence="6 7">
    <name type="scientific">Ruminiclostridium cellobioparum subsp. termitidis CT1112</name>
    <dbReference type="NCBI Taxonomy" id="1195236"/>
    <lineage>
        <taxon>Bacteria</taxon>
        <taxon>Bacillati</taxon>
        <taxon>Bacillota</taxon>
        <taxon>Clostridia</taxon>
        <taxon>Eubacteriales</taxon>
        <taxon>Oscillospiraceae</taxon>
        <taxon>Ruminiclostridium</taxon>
    </lineage>
</organism>
<dbReference type="GO" id="GO:0000156">
    <property type="term" value="F:phosphorelay response regulator activity"/>
    <property type="evidence" value="ECO:0007669"/>
    <property type="project" value="InterPro"/>
</dbReference>
<dbReference type="SMART" id="SM00850">
    <property type="entry name" value="LytTR"/>
    <property type="match status" value="1"/>
</dbReference>
<evidence type="ECO:0000259" key="4">
    <source>
        <dbReference type="PROSITE" id="PS50110"/>
    </source>
</evidence>
<dbReference type="PROSITE" id="PS50930">
    <property type="entry name" value="HTH_LYTTR"/>
    <property type="match status" value="1"/>
</dbReference>
<dbReference type="Gene3D" id="2.40.50.1020">
    <property type="entry name" value="LytTr DNA-binding domain"/>
    <property type="match status" value="1"/>
</dbReference>
<keyword evidence="3" id="KW-0597">Phosphoprotein</keyword>
<dbReference type="PANTHER" id="PTHR37299">
    <property type="entry name" value="TRANSCRIPTIONAL REGULATOR-RELATED"/>
    <property type="match status" value="1"/>
</dbReference>
<name>S0FI33_RUMCE</name>
<dbReference type="STRING" id="1195236.CTER_2603"/>
<evidence type="ECO:0000313" key="6">
    <source>
        <dbReference type="EMBL" id="EMS71525.1"/>
    </source>
</evidence>
<dbReference type="InterPro" id="IPR011006">
    <property type="entry name" value="CheY-like_superfamily"/>
</dbReference>
<keyword evidence="7" id="KW-1185">Reference proteome</keyword>
<accession>S0FI33</accession>
<dbReference type="eggNOG" id="COG3279">
    <property type="taxonomic scope" value="Bacteria"/>
</dbReference>
<dbReference type="Proteomes" id="UP000014155">
    <property type="component" value="Unassembled WGS sequence"/>
</dbReference>
<evidence type="ECO:0000313" key="7">
    <source>
        <dbReference type="Proteomes" id="UP000014155"/>
    </source>
</evidence>
<evidence type="ECO:0000256" key="2">
    <source>
        <dbReference type="ARBA" id="ARBA00024867"/>
    </source>
</evidence>
<dbReference type="PATRIC" id="fig|1195236.3.peg.2922"/>